<proteinExistence type="predicted"/>
<dbReference type="PANTHER" id="PTHR15225">
    <property type="entry name" value="INTERFERON-INDUCED PROTEIN 35/NMI N-MYC/STAT INTERACTING PROTEIN"/>
    <property type="match status" value="1"/>
</dbReference>
<dbReference type="EMBL" id="CAWUFR010000170">
    <property type="protein sequence ID" value="CAK6971073.1"/>
    <property type="molecule type" value="Genomic_DNA"/>
</dbReference>
<comment type="caution">
    <text evidence="4">The sequence shown here is derived from an EMBL/GenBank/DDBJ whole genome shotgun (WGS) entry which is preliminary data.</text>
</comment>
<organism evidence="4 5">
    <name type="scientific">Scomber scombrus</name>
    <name type="common">Atlantic mackerel</name>
    <name type="synonym">Scomber vernalis</name>
    <dbReference type="NCBI Taxonomy" id="13677"/>
    <lineage>
        <taxon>Eukaryota</taxon>
        <taxon>Metazoa</taxon>
        <taxon>Chordata</taxon>
        <taxon>Craniata</taxon>
        <taxon>Vertebrata</taxon>
        <taxon>Euteleostomi</taxon>
        <taxon>Actinopterygii</taxon>
        <taxon>Neopterygii</taxon>
        <taxon>Teleostei</taxon>
        <taxon>Neoteleostei</taxon>
        <taxon>Acanthomorphata</taxon>
        <taxon>Pelagiaria</taxon>
        <taxon>Scombriformes</taxon>
        <taxon>Scombridae</taxon>
        <taxon>Scomber</taxon>
    </lineage>
</organism>
<dbReference type="AlphaFoldDB" id="A0AAV1PI52"/>
<name>A0AAV1PI52_SCOSC</name>
<evidence type="ECO:0000256" key="1">
    <source>
        <dbReference type="PROSITE-ProRule" id="PRU00176"/>
    </source>
</evidence>
<dbReference type="InterPro" id="IPR000504">
    <property type="entry name" value="RRM_dom"/>
</dbReference>
<keyword evidence="5" id="KW-1185">Reference proteome</keyword>
<evidence type="ECO:0000256" key="2">
    <source>
        <dbReference type="SAM" id="MobiDB-lite"/>
    </source>
</evidence>
<feature type="region of interest" description="Disordered" evidence="2">
    <location>
        <begin position="336"/>
        <end position="357"/>
    </location>
</feature>
<dbReference type="InterPro" id="IPR012677">
    <property type="entry name" value="Nucleotide-bd_a/b_plait_sf"/>
</dbReference>
<dbReference type="Pfam" id="PF23222">
    <property type="entry name" value="RRM_PARP14_1"/>
    <property type="match status" value="1"/>
</dbReference>
<dbReference type="PROSITE" id="PS50102">
    <property type="entry name" value="RRM"/>
    <property type="match status" value="1"/>
</dbReference>
<reference evidence="4 5" key="1">
    <citation type="submission" date="2024-01" db="EMBL/GenBank/DDBJ databases">
        <authorList>
            <person name="Alioto T."/>
            <person name="Alioto T."/>
            <person name="Gomez Garrido J."/>
        </authorList>
    </citation>
    <scope>NUCLEOTIDE SEQUENCE [LARGE SCALE GENOMIC DNA]</scope>
</reference>
<dbReference type="PANTHER" id="PTHR15225:SF8">
    <property type="entry name" value="RNA-BINDING PROTEIN 43"/>
    <property type="match status" value="1"/>
</dbReference>
<evidence type="ECO:0000259" key="3">
    <source>
        <dbReference type="PROSITE" id="PS50102"/>
    </source>
</evidence>
<accession>A0AAV1PI52</accession>
<evidence type="ECO:0000313" key="4">
    <source>
        <dbReference type="EMBL" id="CAK6971073.1"/>
    </source>
</evidence>
<evidence type="ECO:0000313" key="5">
    <source>
        <dbReference type="Proteomes" id="UP001314229"/>
    </source>
</evidence>
<dbReference type="InterPro" id="IPR057051">
    <property type="entry name" value="PARP14_RPM_1"/>
</dbReference>
<feature type="domain" description="RRM" evidence="3">
    <location>
        <begin position="10"/>
        <end position="83"/>
    </location>
</feature>
<sequence length="564" mass="63171">MFTAVMEEKRTVVVSGVPDVLPVSRIIDKLTIHFQSRRRSHGGDVEVVKYPTNMDGVAFVTFDRAKDAERVVLKEQQIMADEKFPEEYLLTVFPFTPDVYLYVLGTTVDLSIFGSKQAPLIQSLRTAHRSVRFQPLHQQRKVTVEGPFAAIQALREDLIRRASQLKSTVSSQTAAVKLTETPLNPRGTSHHKSVSSVSCTASKANREPVHSNSLSTLLQTTGEATEVQSLPSYAKYQMSATRPKVSYESMVAVRLCDTDGNEGEKLGAQSSLKMPKPSHVITLDETGSSQSATEYRTKQATKANPRQVFREPEINAEIRSSLSGLVRLPAEEISANQPGVDGISQKHTRPDGISATKTRGENHLASRYSSTAYLTESDQSSSAGTAKLLQTKLKDVSMSSETYTEDTGELSAVRPDDLKDKCIWVDSDTFRYIRKLQRKELDRCLRGLDVSVECVEGTDLTQISLTGKQTSKMAFRVQYGLEDLKTLVDFWQSDLRVHWIHFNEEEQPEQKKLIEICNDVNFIFDDVLYMIEDCSIKMIGPSLSSFLFHSRVKDRITKLTDKLL</sequence>
<protein>
    <submittedName>
        <fullName evidence="4">Uncharacterized protein LOC128354372</fullName>
    </submittedName>
</protein>
<dbReference type="GO" id="GO:0003723">
    <property type="term" value="F:RNA binding"/>
    <property type="evidence" value="ECO:0007669"/>
    <property type="project" value="UniProtKB-UniRule"/>
</dbReference>
<gene>
    <name evidence="4" type="ORF">FSCOSCO3_A032872</name>
</gene>
<dbReference type="Proteomes" id="UP001314229">
    <property type="component" value="Unassembled WGS sequence"/>
</dbReference>
<dbReference type="Gene3D" id="3.30.70.330">
    <property type="match status" value="1"/>
</dbReference>
<keyword evidence="1" id="KW-0694">RNA-binding</keyword>